<evidence type="ECO:0000313" key="2">
    <source>
        <dbReference type="EMBL" id="CAE0122806.1"/>
    </source>
</evidence>
<dbReference type="AlphaFoldDB" id="A0A7S3B2C0"/>
<reference evidence="2" key="1">
    <citation type="submission" date="2021-01" db="EMBL/GenBank/DDBJ databases">
        <authorList>
            <person name="Corre E."/>
            <person name="Pelletier E."/>
            <person name="Niang G."/>
            <person name="Scheremetjew M."/>
            <person name="Finn R."/>
            <person name="Kale V."/>
            <person name="Holt S."/>
            <person name="Cochrane G."/>
            <person name="Meng A."/>
            <person name="Brown T."/>
            <person name="Cohen L."/>
        </authorList>
    </citation>
    <scope>NUCLEOTIDE SEQUENCE</scope>
    <source>
        <strain evidence="2">CCMP281</strain>
    </source>
</reference>
<evidence type="ECO:0000256" key="1">
    <source>
        <dbReference type="SAM" id="MobiDB-lite"/>
    </source>
</evidence>
<feature type="region of interest" description="Disordered" evidence="1">
    <location>
        <begin position="29"/>
        <end position="64"/>
    </location>
</feature>
<accession>A0A7S3B2C0</accession>
<organism evidence="2">
    <name type="scientific">Haptolina ericina</name>
    <dbReference type="NCBI Taxonomy" id="156174"/>
    <lineage>
        <taxon>Eukaryota</taxon>
        <taxon>Haptista</taxon>
        <taxon>Haptophyta</taxon>
        <taxon>Prymnesiophyceae</taxon>
        <taxon>Prymnesiales</taxon>
        <taxon>Prymnesiaceae</taxon>
        <taxon>Haptolina</taxon>
    </lineage>
</organism>
<gene>
    <name evidence="2" type="ORF">HERI1096_LOCUS23507</name>
</gene>
<proteinExistence type="predicted"/>
<sequence length="149" mass="16405">MVGHGSVWRDMMGLGSAWDRRLHVAPSLATGAQHGPRHRGPKPAAADVGRRCASSPTPLAPLQSPHAATFKTTLDPLALHRRVASPFRCEFGGASSSHADVDPVRSCSLHSDRTTRSIVRWWRQRCGAMCVRDRRKIEWALDPLNDVIL</sequence>
<name>A0A7S3B2C0_9EUKA</name>
<protein>
    <submittedName>
        <fullName evidence="2">Uncharacterized protein</fullName>
    </submittedName>
</protein>
<dbReference type="EMBL" id="HBHX01042377">
    <property type="protein sequence ID" value="CAE0122806.1"/>
    <property type="molecule type" value="Transcribed_RNA"/>
</dbReference>